<evidence type="ECO:0000313" key="2">
    <source>
        <dbReference type="EMBL" id="KAF9416695.1"/>
    </source>
</evidence>
<protein>
    <submittedName>
        <fullName evidence="2">Uncharacterized protein</fullName>
    </submittedName>
</protein>
<sequence length="144" mass="14481">MPFLNLWLYFTAAPFGGLGSTPASTAPSLFGGTGFGSTAAKPATGFGNTSFGTSTFGTTPAFGQSTFGSTAPTFGTNTLGSNTFGAPFGGATNTFNSGFGAKPGTGFTGFGNLGAAPQFGQVQKFCLSSFHMIMGDFIEESLLT</sequence>
<name>A0A835GHE2_SPOEX</name>
<keyword evidence="3" id="KW-1185">Reference proteome</keyword>
<comment type="caution">
    <text evidence="2">The sequence shown here is derived from an EMBL/GenBank/DDBJ whole genome shotgun (WGS) entry which is preliminary data.</text>
</comment>
<reference evidence="2" key="1">
    <citation type="submission" date="2020-08" db="EMBL/GenBank/DDBJ databases">
        <title>Spodoptera exigua strain:BAW_Kor-Di-RS1 Genome sequencing and assembly.</title>
        <authorList>
            <person name="Kim J."/>
            <person name="Nam H.Y."/>
            <person name="Kwon M."/>
            <person name="Choi J.H."/>
            <person name="Cho S.R."/>
            <person name="Kim G.-H."/>
        </authorList>
    </citation>
    <scope>NUCLEOTIDE SEQUENCE</scope>
    <source>
        <strain evidence="2">BAW_Kor-Di-RS1</strain>
        <tissue evidence="2">Whole-body</tissue>
    </source>
</reference>
<gene>
    <name evidence="2" type="ORF">HW555_006008</name>
</gene>
<feature type="chain" id="PRO_5032783328" evidence="1">
    <location>
        <begin position="20"/>
        <end position="144"/>
    </location>
</feature>
<dbReference type="AlphaFoldDB" id="A0A835GHE2"/>
<accession>A0A835GHE2</accession>
<organism evidence="2 3">
    <name type="scientific">Spodoptera exigua</name>
    <name type="common">Beet armyworm</name>
    <name type="synonym">Noctua fulgens</name>
    <dbReference type="NCBI Taxonomy" id="7107"/>
    <lineage>
        <taxon>Eukaryota</taxon>
        <taxon>Metazoa</taxon>
        <taxon>Ecdysozoa</taxon>
        <taxon>Arthropoda</taxon>
        <taxon>Hexapoda</taxon>
        <taxon>Insecta</taxon>
        <taxon>Pterygota</taxon>
        <taxon>Neoptera</taxon>
        <taxon>Endopterygota</taxon>
        <taxon>Lepidoptera</taxon>
        <taxon>Glossata</taxon>
        <taxon>Ditrysia</taxon>
        <taxon>Noctuoidea</taxon>
        <taxon>Noctuidae</taxon>
        <taxon>Amphipyrinae</taxon>
        <taxon>Spodoptera</taxon>
    </lineage>
</organism>
<keyword evidence="1" id="KW-0732">Signal</keyword>
<feature type="signal peptide" evidence="1">
    <location>
        <begin position="1"/>
        <end position="19"/>
    </location>
</feature>
<proteinExistence type="predicted"/>
<dbReference type="EMBL" id="JACKWZ010000085">
    <property type="protein sequence ID" value="KAF9416695.1"/>
    <property type="molecule type" value="Genomic_DNA"/>
</dbReference>
<dbReference type="Proteomes" id="UP000648187">
    <property type="component" value="Unassembled WGS sequence"/>
</dbReference>
<evidence type="ECO:0000256" key="1">
    <source>
        <dbReference type="SAM" id="SignalP"/>
    </source>
</evidence>
<evidence type="ECO:0000313" key="3">
    <source>
        <dbReference type="Proteomes" id="UP000648187"/>
    </source>
</evidence>